<organism evidence="1 2">
    <name type="scientific">Hyaloperonospora arabidopsidis (strain Emoy2)</name>
    <name type="common">Downy mildew agent</name>
    <name type="synonym">Peronospora arabidopsidis</name>
    <dbReference type="NCBI Taxonomy" id="559515"/>
    <lineage>
        <taxon>Eukaryota</taxon>
        <taxon>Sar</taxon>
        <taxon>Stramenopiles</taxon>
        <taxon>Oomycota</taxon>
        <taxon>Peronosporomycetes</taxon>
        <taxon>Peronosporales</taxon>
        <taxon>Peronosporaceae</taxon>
        <taxon>Hyaloperonospora</taxon>
    </lineage>
</organism>
<evidence type="ECO:0000313" key="2">
    <source>
        <dbReference type="Proteomes" id="UP000011713"/>
    </source>
</evidence>
<proteinExistence type="predicted"/>
<sequence length="85" mass="9123">MPDEKHGRVSTKCPRTWRGASSLTGLHAGSATYRYHDGIESCVRSGRKQSQGSLTMLGRQVSAVVHQGGRDCNLPQGSEVSLPEA</sequence>
<dbReference type="Proteomes" id="UP000011713">
    <property type="component" value="Unassembled WGS sequence"/>
</dbReference>
<dbReference type="EMBL" id="JH598070">
    <property type="status" value="NOT_ANNOTATED_CDS"/>
    <property type="molecule type" value="Genomic_DNA"/>
</dbReference>
<dbReference type="AlphaFoldDB" id="M4BAJ5"/>
<keyword evidence="2" id="KW-1185">Reference proteome</keyword>
<dbReference type="InParanoid" id="M4BAJ5"/>
<reference evidence="1" key="2">
    <citation type="submission" date="2015-06" db="UniProtKB">
        <authorList>
            <consortium name="EnsemblProtists"/>
        </authorList>
    </citation>
    <scope>IDENTIFICATION</scope>
    <source>
        <strain evidence="1">Emoy2</strain>
    </source>
</reference>
<accession>M4BAJ5</accession>
<dbReference type="HOGENOM" id="CLU_2517383_0_0_1"/>
<dbReference type="EnsemblProtists" id="HpaT803305">
    <property type="protein sequence ID" value="HpaP803305"/>
    <property type="gene ID" value="HpaG803305"/>
</dbReference>
<protein>
    <submittedName>
        <fullName evidence="1">Uncharacterized protein</fullName>
    </submittedName>
</protein>
<name>M4BAJ5_HYAAE</name>
<dbReference type="VEuPathDB" id="FungiDB:HpaG803305"/>
<evidence type="ECO:0000313" key="1">
    <source>
        <dbReference type="EnsemblProtists" id="HpaP803305"/>
    </source>
</evidence>
<reference evidence="2" key="1">
    <citation type="journal article" date="2010" name="Science">
        <title>Signatures of adaptation to obligate biotrophy in the Hyaloperonospora arabidopsidis genome.</title>
        <authorList>
            <person name="Baxter L."/>
            <person name="Tripathy S."/>
            <person name="Ishaque N."/>
            <person name="Boot N."/>
            <person name="Cabral A."/>
            <person name="Kemen E."/>
            <person name="Thines M."/>
            <person name="Ah-Fong A."/>
            <person name="Anderson R."/>
            <person name="Badejoko W."/>
            <person name="Bittner-Eddy P."/>
            <person name="Boore J.L."/>
            <person name="Chibucos M.C."/>
            <person name="Coates M."/>
            <person name="Dehal P."/>
            <person name="Delehaunty K."/>
            <person name="Dong S."/>
            <person name="Downton P."/>
            <person name="Dumas B."/>
            <person name="Fabro G."/>
            <person name="Fronick C."/>
            <person name="Fuerstenberg S.I."/>
            <person name="Fulton L."/>
            <person name="Gaulin E."/>
            <person name="Govers F."/>
            <person name="Hughes L."/>
            <person name="Humphray S."/>
            <person name="Jiang R.H."/>
            <person name="Judelson H."/>
            <person name="Kamoun S."/>
            <person name="Kyung K."/>
            <person name="Meijer H."/>
            <person name="Minx P."/>
            <person name="Morris P."/>
            <person name="Nelson J."/>
            <person name="Phuntumart V."/>
            <person name="Qutob D."/>
            <person name="Rehmany A."/>
            <person name="Rougon-Cardoso A."/>
            <person name="Ryden P."/>
            <person name="Torto-Alalibo T."/>
            <person name="Studholme D."/>
            <person name="Wang Y."/>
            <person name="Win J."/>
            <person name="Wood J."/>
            <person name="Clifton S.W."/>
            <person name="Rogers J."/>
            <person name="Van den Ackerveken G."/>
            <person name="Jones J.D."/>
            <person name="McDowell J.M."/>
            <person name="Beynon J."/>
            <person name="Tyler B.M."/>
        </authorList>
    </citation>
    <scope>NUCLEOTIDE SEQUENCE [LARGE SCALE GENOMIC DNA]</scope>
    <source>
        <strain evidence="2">Emoy2</strain>
    </source>
</reference>